<proteinExistence type="predicted"/>
<gene>
    <name evidence="2" type="ORF">GCM10023226_05680</name>
</gene>
<organism evidence="2 3">
    <name type="scientific">Nocardioides nanhaiensis</name>
    <dbReference type="NCBI Taxonomy" id="1476871"/>
    <lineage>
        <taxon>Bacteria</taxon>
        <taxon>Bacillati</taxon>
        <taxon>Actinomycetota</taxon>
        <taxon>Actinomycetes</taxon>
        <taxon>Propionibacteriales</taxon>
        <taxon>Nocardioidaceae</taxon>
        <taxon>Nocardioides</taxon>
    </lineage>
</organism>
<reference evidence="3" key="1">
    <citation type="journal article" date="2019" name="Int. J. Syst. Evol. Microbiol.">
        <title>The Global Catalogue of Microorganisms (GCM) 10K type strain sequencing project: providing services to taxonomists for standard genome sequencing and annotation.</title>
        <authorList>
            <consortium name="The Broad Institute Genomics Platform"/>
            <consortium name="The Broad Institute Genome Sequencing Center for Infectious Disease"/>
            <person name="Wu L."/>
            <person name="Ma J."/>
        </authorList>
    </citation>
    <scope>NUCLEOTIDE SEQUENCE [LARGE SCALE GENOMIC DNA]</scope>
    <source>
        <strain evidence="3">JCM 18127</strain>
    </source>
</reference>
<protein>
    <submittedName>
        <fullName evidence="2">Uncharacterized protein</fullName>
    </submittedName>
</protein>
<keyword evidence="3" id="KW-1185">Reference proteome</keyword>
<name>A0ABP8VVH3_9ACTN</name>
<evidence type="ECO:0000313" key="3">
    <source>
        <dbReference type="Proteomes" id="UP001500621"/>
    </source>
</evidence>
<comment type="caution">
    <text evidence="2">The sequence shown here is derived from an EMBL/GenBank/DDBJ whole genome shotgun (WGS) entry which is preliminary data.</text>
</comment>
<accession>A0ABP8VVH3</accession>
<dbReference type="Proteomes" id="UP001500621">
    <property type="component" value="Unassembled WGS sequence"/>
</dbReference>
<dbReference type="EMBL" id="BAABIM010000001">
    <property type="protein sequence ID" value="GAA4671892.1"/>
    <property type="molecule type" value="Genomic_DNA"/>
</dbReference>
<feature type="region of interest" description="Disordered" evidence="1">
    <location>
        <begin position="1"/>
        <end position="70"/>
    </location>
</feature>
<dbReference type="RefSeq" id="WP_345262533.1">
    <property type="nucleotide sequence ID" value="NZ_BAABIM010000001.1"/>
</dbReference>
<sequence>MTNQPEEQTGRLDDAAEEAEESSTTDGPAAEGEYDPAQGSPGGAHPTAETFPEESAKSGVEGHPRSDAAE</sequence>
<feature type="compositionally biased region" description="Basic and acidic residues" evidence="1">
    <location>
        <begin position="54"/>
        <end position="70"/>
    </location>
</feature>
<evidence type="ECO:0000313" key="2">
    <source>
        <dbReference type="EMBL" id="GAA4671892.1"/>
    </source>
</evidence>
<evidence type="ECO:0000256" key="1">
    <source>
        <dbReference type="SAM" id="MobiDB-lite"/>
    </source>
</evidence>